<evidence type="ECO:0000259" key="23">
    <source>
        <dbReference type="PROSITE" id="PS51758"/>
    </source>
</evidence>
<name>A0ABM0JAS2_APLCA</name>
<evidence type="ECO:0000256" key="7">
    <source>
        <dbReference type="ARBA" id="ARBA00022692"/>
    </source>
</evidence>
<keyword evidence="6" id="KW-0109">Calcium transport</keyword>
<evidence type="ECO:0000313" key="24">
    <source>
        <dbReference type="Proteomes" id="UP000694888"/>
    </source>
</evidence>
<evidence type="ECO:0000256" key="11">
    <source>
        <dbReference type="ARBA" id="ARBA00022946"/>
    </source>
</evidence>
<feature type="compositionally biased region" description="Basic and acidic residues" evidence="20">
    <location>
        <begin position="782"/>
        <end position="803"/>
    </location>
</feature>
<evidence type="ECO:0000256" key="8">
    <source>
        <dbReference type="ARBA" id="ARBA00022723"/>
    </source>
</evidence>
<feature type="transmembrane region" description="Helical" evidence="21">
    <location>
        <begin position="234"/>
        <end position="257"/>
    </location>
</feature>
<evidence type="ECO:0000256" key="6">
    <source>
        <dbReference type="ARBA" id="ARBA00022568"/>
    </source>
</evidence>
<dbReference type="InterPro" id="IPR059005">
    <property type="entry name" value="LETM1_C"/>
</dbReference>
<evidence type="ECO:0000256" key="2">
    <source>
        <dbReference type="ARBA" id="ARBA00009584"/>
    </source>
</evidence>
<evidence type="ECO:0000256" key="18">
    <source>
        <dbReference type="PROSITE-ProRule" id="PRU01094"/>
    </source>
</evidence>
<feature type="domain" description="Letm1 RBD" evidence="23">
    <location>
        <begin position="277"/>
        <end position="551"/>
    </location>
</feature>
<comment type="subcellular location">
    <subcellularLocation>
        <location evidence="1">Mitochondrion inner membrane</location>
        <topology evidence="1">Single-pass membrane protein</topology>
    </subcellularLocation>
</comment>
<dbReference type="Pfam" id="PF07766">
    <property type="entry name" value="LETM1_RBD"/>
    <property type="match status" value="1"/>
</dbReference>
<evidence type="ECO:0000256" key="3">
    <source>
        <dbReference type="ARBA" id="ARBA00020557"/>
    </source>
</evidence>
<evidence type="ECO:0000256" key="17">
    <source>
        <dbReference type="ARBA" id="ARBA00031360"/>
    </source>
</evidence>
<dbReference type="InterPro" id="IPR044202">
    <property type="entry name" value="LETM1/MDM38-like"/>
</dbReference>
<evidence type="ECO:0000256" key="13">
    <source>
        <dbReference type="ARBA" id="ARBA00023054"/>
    </source>
</evidence>
<gene>
    <name evidence="25" type="primary">LOC101852288</name>
</gene>
<dbReference type="PROSITE" id="PS50222">
    <property type="entry name" value="EF_HAND_2"/>
    <property type="match status" value="1"/>
</dbReference>
<accession>A0ABM0JAS2</accession>
<keyword evidence="9" id="KW-0999">Mitochondrion inner membrane</keyword>
<organism evidence="24 25">
    <name type="scientific">Aplysia californica</name>
    <name type="common">California sea hare</name>
    <dbReference type="NCBI Taxonomy" id="6500"/>
    <lineage>
        <taxon>Eukaryota</taxon>
        <taxon>Metazoa</taxon>
        <taxon>Spiralia</taxon>
        <taxon>Lophotrochozoa</taxon>
        <taxon>Mollusca</taxon>
        <taxon>Gastropoda</taxon>
        <taxon>Heterobranchia</taxon>
        <taxon>Euthyneura</taxon>
        <taxon>Tectipleura</taxon>
        <taxon>Aplysiida</taxon>
        <taxon>Aplysioidea</taxon>
        <taxon>Aplysiidae</taxon>
        <taxon>Aplysia</taxon>
    </lineage>
</organism>
<dbReference type="PANTHER" id="PTHR14009">
    <property type="entry name" value="LEUCINE ZIPPER-EF-HAND CONTAINING TRANSMEMBRANE PROTEIN"/>
    <property type="match status" value="1"/>
</dbReference>
<dbReference type="Gene3D" id="1.10.238.10">
    <property type="entry name" value="EF-hand"/>
    <property type="match status" value="1"/>
</dbReference>
<dbReference type="InterPro" id="IPR002048">
    <property type="entry name" value="EF_hand_dom"/>
</dbReference>
<feature type="coiled-coil region" evidence="19">
    <location>
        <begin position="494"/>
        <end position="541"/>
    </location>
</feature>
<keyword evidence="24" id="KW-1185">Reference proteome</keyword>
<evidence type="ECO:0000256" key="20">
    <source>
        <dbReference type="SAM" id="MobiDB-lite"/>
    </source>
</evidence>
<proteinExistence type="inferred from homology"/>
<reference evidence="25" key="1">
    <citation type="submission" date="2025-08" db="UniProtKB">
        <authorList>
            <consortium name="RefSeq"/>
        </authorList>
    </citation>
    <scope>IDENTIFICATION</scope>
</reference>
<keyword evidence="10" id="KW-0106">Calcium</keyword>
<evidence type="ECO:0000256" key="19">
    <source>
        <dbReference type="SAM" id="Coils"/>
    </source>
</evidence>
<dbReference type="InterPro" id="IPR011992">
    <property type="entry name" value="EF-hand-dom_pair"/>
</dbReference>
<dbReference type="GeneID" id="101852288"/>
<evidence type="ECO:0000256" key="10">
    <source>
        <dbReference type="ARBA" id="ARBA00022837"/>
    </source>
</evidence>
<comment type="similarity">
    <text evidence="2">Belongs to the LETM1 family.</text>
</comment>
<evidence type="ECO:0000256" key="5">
    <source>
        <dbReference type="ARBA" id="ARBA00022449"/>
    </source>
</evidence>
<keyword evidence="12 21" id="KW-1133">Transmembrane helix</keyword>
<evidence type="ECO:0000259" key="22">
    <source>
        <dbReference type="PROSITE" id="PS50222"/>
    </source>
</evidence>
<feature type="region of interest" description="Disordered" evidence="20">
    <location>
        <begin position="776"/>
        <end position="803"/>
    </location>
</feature>
<keyword evidence="14" id="KW-0406">Ion transport</keyword>
<dbReference type="SUPFAM" id="SSF47473">
    <property type="entry name" value="EF-hand"/>
    <property type="match status" value="1"/>
</dbReference>
<feature type="domain" description="EF-hand" evidence="22">
    <location>
        <begin position="719"/>
        <end position="754"/>
    </location>
</feature>
<keyword evidence="11" id="KW-0809">Transit peptide</keyword>
<evidence type="ECO:0000256" key="12">
    <source>
        <dbReference type="ARBA" id="ARBA00022989"/>
    </source>
</evidence>
<evidence type="ECO:0000256" key="1">
    <source>
        <dbReference type="ARBA" id="ARBA00004434"/>
    </source>
</evidence>
<keyword evidence="5" id="KW-0050">Antiport</keyword>
<keyword evidence="13 19" id="KW-0175">Coiled coil</keyword>
<sequence>MSSFLLKQVSGLRNNPVLGGRWSFFYCKYCSSVFIDNATKNRSPQKYSASAYPQVFPSDHPTLQSSIFKSKYLIHGGDVRAASLAQYRFPIRHVSSVYESSSPVQTSYSLHLNNRLAIQSSLFQHRGFHTSVAWRKEESKLEKTVKALKDSAKEAKEEKQQVVPVEEETALTPAKKTLTQRFVAACKHYYHGFRLLFIDFRICSKLIWQVLNGKSLTRREHNQLVRTTADLFRLLPMLVFILVPFAEFLLPVVLTLFPNMLPSTFKEEKDEKEKIKKTLKAKIEMAKFLQKTIKESPVEAKKKDGQTAESFGLFLDKIRKEGIKPNTKDIMKFAKLFEDEITLDNLSRQQLRACCIMLNITPRGSDALLRFLLEMKLRGLLADDKMIQKEGLDSLTISELQSANRARGMRALGVSENRLRDQLKQWLQLHLEEQIPPSLLLLSRALYLPETLSTEEKLGATITQLADTAADEAKVKVAEMVGETVDNKTKLDVIKHEEAIIAAEKEQMAKEEKLIEEQAERERAEAEAKAAETAMETQGEDIAKTLETSPDEVLVDHAEVAQPSSRETLMDPAASEFTAKDLDEMESVLEEVAKAKKIDIEVDALKGLKEEITDYKEDLEDLKEVAVVSGSDHKQYGESKAAKRLAKKVSQMISRLDSKVVDLQEEKSSIQEKMSMEEKSLEEELGDTQQAQEQIDKYKTNIISINEMVDALKRLKKIPDDSKLLRMFEVLDQDKDGNIDINHALQVLEVLSQEHLKLNERQVEEITNLLKHEALLEDEERREEKEKKEEENRLKEQKEQQQN</sequence>
<evidence type="ECO:0000256" key="9">
    <source>
        <dbReference type="ARBA" id="ARBA00022792"/>
    </source>
</evidence>
<evidence type="ECO:0000256" key="16">
    <source>
        <dbReference type="ARBA" id="ARBA00023136"/>
    </source>
</evidence>
<dbReference type="PANTHER" id="PTHR14009:SF1">
    <property type="entry name" value="MITOCHONDRIAL PROTON_CALCIUM EXCHANGER PROTEIN"/>
    <property type="match status" value="1"/>
</dbReference>
<dbReference type="Pfam" id="PF26561">
    <property type="entry name" value="LETM1_C"/>
    <property type="match status" value="1"/>
</dbReference>
<evidence type="ECO:0000256" key="14">
    <source>
        <dbReference type="ARBA" id="ARBA00023065"/>
    </source>
</evidence>
<protein>
    <recommendedName>
        <fullName evidence="3">Mitochondrial proton/calcium exchanger protein</fullName>
    </recommendedName>
    <alternativeName>
        <fullName evidence="17">Leucine zipper-EF-hand-containing transmembrane protein 1</fullName>
    </alternativeName>
</protein>
<dbReference type="InterPro" id="IPR033122">
    <property type="entry name" value="LETM1-like_RBD"/>
</dbReference>
<keyword evidence="8" id="KW-0479">Metal-binding</keyword>
<keyword evidence="15 18" id="KW-0496">Mitochondrion</keyword>
<feature type="region of interest" description="Disordered" evidence="20">
    <location>
        <begin position="667"/>
        <end position="691"/>
    </location>
</feature>
<dbReference type="RefSeq" id="XP_005089393.1">
    <property type="nucleotide sequence ID" value="XM_005089336.3"/>
</dbReference>
<keyword evidence="4" id="KW-0813">Transport</keyword>
<keyword evidence="16 21" id="KW-0472">Membrane</keyword>
<evidence type="ECO:0000313" key="25">
    <source>
        <dbReference type="RefSeq" id="XP_005089393.1"/>
    </source>
</evidence>
<keyword evidence="7 21" id="KW-0812">Transmembrane</keyword>
<feature type="compositionally biased region" description="Basic and acidic residues" evidence="20">
    <location>
        <begin position="667"/>
        <end position="679"/>
    </location>
</feature>
<dbReference type="PROSITE" id="PS51758">
    <property type="entry name" value="LETM1_RBD"/>
    <property type="match status" value="1"/>
</dbReference>
<dbReference type="Proteomes" id="UP000694888">
    <property type="component" value="Unplaced"/>
</dbReference>
<evidence type="ECO:0000256" key="21">
    <source>
        <dbReference type="SAM" id="Phobius"/>
    </source>
</evidence>
<evidence type="ECO:0000256" key="15">
    <source>
        <dbReference type="ARBA" id="ARBA00023128"/>
    </source>
</evidence>
<evidence type="ECO:0000256" key="4">
    <source>
        <dbReference type="ARBA" id="ARBA00022448"/>
    </source>
</evidence>